<dbReference type="HOGENOM" id="CLU_1023135_0_0_1"/>
<protein>
    <submittedName>
        <fullName evidence="1">Uncharacterized protein</fullName>
    </submittedName>
</protein>
<dbReference type="RefSeq" id="XP_001836127.2">
    <property type="nucleotide sequence ID" value="XM_001836075.2"/>
</dbReference>
<dbReference type="VEuPathDB" id="FungiDB:CC1G_12631"/>
<dbReference type="InParanoid" id="A8NT01"/>
<proteinExistence type="predicted"/>
<evidence type="ECO:0000313" key="1">
    <source>
        <dbReference type="EMBL" id="EAU85695.2"/>
    </source>
</evidence>
<reference evidence="1 2" key="1">
    <citation type="journal article" date="2010" name="Proc. Natl. Acad. Sci. U.S.A.">
        <title>Insights into evolution of multicellular fungi from the assembled chromosomes of the mushroom Coprinopsis cinerea (Coprinus cinereus).</title>
        <authorList>
            <person name="Stajich J.E."/>
            <person name="Wilke S.K."/>
            <person name="Ahren D."/>
            <person name="Au C.H."/>
            <person name="Birren B.W."/>
            <person name="Borodovsky M."/>
            <person name="Burns C."/>
            <person name="Canback B."/>
            <person name="Casselton L.A."/>
            <person name="Cheng C.K."/>
            <person name="Deng J."/>
            <person name="Dietrich F.S."/>
            <person name="Fargo D.C."/>
            <person name="Farman M.L."/>
            <person name="Gathman A.C."/>
            <person name="Goldberg J."/>
            <person name="Guigo R."/>
            <person name="Hoegger P.J."/>
            <person name="Hooker J.B."/>
            <person name="Huggins A."/>
            <person name="James T.Y."/>
            <person name="Kamada T."/>
            <person name="Kilaru S."/>
            <person name="Kodira C."/>
            <person name="Kues U."/>
            <person name="Kupfer D."/>
            <person name="Kwan H.S."/>
            <person name="Lomsadze A."/>
            <person name="Li W."/>
            <person name="Lilly W.W."/>
            <person name="Ma L.J."/>
            <person name="Mackey A.J."/>
            <person name="Manning G."/>
            <person name="Martin F."/>
            <person name="Muraguchi H."/>
            <person name="Natvig D.O."/>
            <person name="Palmerini H."/>
            <person name="Ramesh M.A."/>
            <person name="Rehmeyer C.J."/>
            <person name="Roe B.A."/>
            <person name="Shenoy N."/>
            <person name="Stanke M."/>
            <person name="Ter-Hovhannisyan V."/>
            <person name="Tunlid A."/>
            <person name="Velagapudi R."/>
            <person name="Vision T.J."/>
            <person name="Zeng Q."/>
            <person name="Zolan M.E."/>
            <person name="Pukkila P.J."/>
        </authorList>
    </citation>
    <scope>NUCLEOTIDE SEQUENCE [LARGE SCALE GENOMIC DNA]</scope>
    <source>
        <strain evidence="2">Okayama-7 / 130 / ATCC MYA-4618 / FGSC 9003</strain>
    </source>
</reference>
<dbReference type="AlphaFoldDB" id="A8NT01"/>
<organism evidence="1 2">
    <name type="scientific">Coprinopsis cinerea (strain Okayama-7 / 130 / ATCC MYA-4618 / FGSC 9003)</name>
    <name type="common">Inky cap fungus</name>
    <name type="synonym">Hormographiella aspergillata</name>
    <dbReference type="NCBI Taxonomy" id="240176"/>
    <lineage>
        <taxon>Eukaryota</taxon>
        <taxon>Fungi</taxon>
        <taxon>Dikarya</taxon>
        <taxon>Basidiomycota</taxon>
        <taxon>Agaricomycotina</taxon>
        <taxon>Agaricomycetes</taxon>
        <taxon>Agaricomycetidae</taxon>
        <taxon>Agaricales</taxon>
        <taxon>Agaricineae</taxon>
        <taxon>Psathyrellaceae</taxon>
        <taxon>Coprinopsis</taxon>
    </lineage>
</organism>
<comment type="caution">
    <text evidence="1">The sequence shown here is derived from an EMBL/GenBank/DDBJ whole genome shotgun (WGS) entry which is preliminary data.</text>
</comment>
<sequence>MSRTPQSLPVEIWKRIHSDLTRRVDVVTCLRVNTTFFHFSVESLYRGDSRHAFAGPGANWKRLKMLASGQGNAPLYAGRVRELLLEIPSNKRSSVWQRAQEIYADKEEVVDTIAKLLPFMARVTQIIINSWVREDDANIVDTIRSRQNSIFCKHDEPRELCLSALEEVEVWGSWEWSRLCCCRQVKSIQFRDPINRAFAKATTSFLSTYTGNTNLEYLHIKMGLDVSGLEIYQWETVAPALPKLRHLEIIHEDIPLTNVLTLFSNKLSYSLC</sequence>
<evidence type="ECO:0000313" key="2">
    <source>
        <dbReference type="Proteomes" id="UP000001861"/>
    </source>
</evidence>
<keyword evidence="2" id="KW-1185">Reference proteome</keyword>
<dbReference type="EMBL" id="AACS02000004">
    <property type="protein sequence ID" value="EAU85695.2"/>
    <property type="molecule type" value="Genomic_DNA"/>
</dbReference>
<dbReference type="KEGG" id="cci:CC1G_12631"/>
<accession>A8NT01</accession>
<name>A8NT01_COPC7</name>
<dbReference type="Proteomes" id="UP000001861">
    <property type="component" value="Unassembled WGS sequence"/>
</dbReference>
<gene>
    <name evidence="1" type="ORF">CC1G_12631</name>
</gene>
<dbReference type="GeneID" id="6012665"/>